<dbReference type="Proteomes" id="UP000608530">
    <property type="component" value="Unassembled WGS sequence"/>
</dbReference>
<feature type="transmembrane region" description="Helical" evidence="2">
    <location>
        <begin position="195"/>
        <end position="218"/>
    </location>
</feature>
<dbReference type="AlphaFoldDB" id="A0A934QBD2"/>
<dbReference type="Pfam" id="PF26366">
    <property type="entry name" value="DUF8094"/>
    <property type="match status" value="1"/>
</dbReference>
<keyword evidence="5" id="KW-1185">Reference proteome</keyword>
<dbReference type="InterPro" id="IPR058407">
    <property type="entry name" value="DUF8094"/>
</dbReference>
<name>A0A934QBD2_9MICO</name>
<protein>
    <submittedName>
        <fullName evidence="4">Glycosyltransferase</fullName>
    </submittedName>
</protein>
<accession>A0A934QBD2</accession>
<keyword evidence="2" id="KW-0812">Transmembrane</keyword>
<reference evidence="4" key="1">
    <citation type="submission" date="2020-12" db="EMBL/GenBank/DDBJ databases">
        <title>Leucobacter sp. CAS1, isolated from Chromium sludge.</title>
        <authorList>
            <person name="Xu Z."/>
        </authorList>
    </citation>
    <scope>NUCLEOTIDE SEQUENCE</scope>
    <source>
        <strain evidence="4">CSA1</strain>
    </source>
</reference>
<comment type="caution">
    <text evidence="4">The sequence shown here is derived from an EMBL/GenBank/DDBJ whole genome shotgun (WGS) entry which is preliminary data.</text>
</comment>
<feature type="region of interest" description="Disordered" evidence="1">
    <location>
        <begin position="226"/>
        <end position="273"/>
    </location>
</feature>
<organism evidence="4 5">
    <name type="scientific">Leucobacter chromiisoli</name>
    <dbReference type="NCBI Taxonomy" id="2796471"/>
    <lineage>
        <taxon>Bacteria</taxon>
        <taxon>Bacillati</taxon>
        <taxon>Actinomycetota</taxon>
        <taxon>Actinomycetes</taxon>
        <taxon>Micrococcales</taxon>
        <taxon>Microbacteriaceae</taxon>
        <taxon>Leucobacter</taxon>
    </lineage>
</organism>
<dbReference type="RefSeq" id="WP_200116193.1">
    <property type="nucleotide sequence ID" value="NZ_JAEHOH010000020.1"/>
</dbReference>
<evidence type="ECO:0000313" key="5">
    <source>
        <dbReference type="Proteomes" id="UP000608530"/>
    </source>
</evidence>
<feature type="region of interest" description="Disordered" evidence="1">
    <location>
        <begin position="106"/>
        <end position="142"/>
    </location>
</feature>
<evidence type="ECO:0000259" key="3">
    <source>
        <dbReference type="Pfam" id="PF26366"/>
    </source>
</evidence>
<keyword evidence="2" id="KW-0472">Membrane</keyword>
<dbReference type="EMBL" id="JAEHOH010000020">
    <property type="protein sequence ID" value="MBK0420054.1"/>
    <property type="molecule type" value="Genomic_DNA"/>
</dbReference>
<keyword evidence="2" id="KW-1133">Transmembrane helix</keyword>
<gene>
    <name evidence="4" type="ORF">JD276_13535</name>
</gene>
<evidence type="ECO:0000256" key="1">
    <source>
        <dbReference type="SAM" id="MobiDB-lite"/>
    </source>
</evidence>
<feature type="compositionally biased region" description="Acidic residues" evidence="1">
    <location>
        <begin position="111"/>
        <end position="129"/>
    </location>
</feature>
<feature type="compositionally biased region" description="Acidic residues" evidence="1">
    <location>
        <begin position="439"/>
        <end position="451"/>
    </location>
</feature>
<feature type="compositionally biased region" description="Low complexity" evidence="1">
    <location>
        <begin position="255"/>
        <end position="271"/>
    </location>
</feature>
<sequence>MRYVLAIAALVLSGVLLLLGIGQRTFLAGPAEIVYRADTASDAAYAVVPGEVFQQVPGQANVVVDGENAFVATGALRDVEAWVAPYDHAELSADRQSRQLVGEAVPPAEAGGEETGDGAEGEAAEDTGDEGAAAPVDPRGSDMWLEERSADDGETDVRVPVELAEDQAVLIASDGAEPMPQELSISWVQDRRTPFAGPLLVAGGLFAVVGGVLYLLAIDHDRRGLGPRRGRRGPLQGIRNVFGGDRRAKRRSEAAAKSAGGADAGAPATPAKTERRALRRALPAAGLALALGLSGCSAGYWPDFSPAETEEDVPPEQVSNAAPVPVNDAQVDRIVQRVAEVAAAGDDDLDAEALEARFTGDALAQRRANYTIRKAVPEYTVIPPRITEETLDYELVQSTEDWPRTLFVTVASAGEEDSGTGEDDTSTEVEPQTESAPAEGEEPAEEQDDQSGEGAQSSEEEPTSPSLALVLTQATPHENYLVSRVISLRGGISMPEAAPAEEGTALLSDDLQSLTVPPGEVGTAYAAVLQQGAGAAEAELFDIEGDPLIERSGAGWVAEAKERAAADGFNMSYSATAAQGEEPTVSLSTGVGGALVATTVIENRVEAPGDGKAKPTAVGSVTALSGLTGQHDRLVREVAHQMLFFVPSKSSGAPIQVLGSTTELVGASD</sequence>
<feature type="compositionally biased region" description="Acidic residues" evidence="1">
    <location>
        <begin position="414"/>
        <end position="427"/>
    </location>
</feature>
<evidence type="ECO:0000313" key="4">
    <source>
        <dbReference type="EMBL" id="MBK0420054.1"/>
    </source>
</evidence>
<proteinExistence type="predicted"/>
<feature type="region of interest" description="Disordered" evidence="1">
    <location>
        <begin position="413"/>
        <end position="465"/>
    </location>
</feature>
<feature type="domain" description="DUF8094" evidence="3">
    <location>
        <begin position="458"/>
        <end position="668"/>
    </location>
</feature>
<evidence type="ECO:0000256" key="2">
    <source>
        <dbReference type="SAM" id="Phobius"/>
    </source>
</evidence>